<organism evidence="2 3">
    <name type="scientific">Xylaria arbuscula</name>
    <dbReference type="NCBI Taxonomy" id="114810"/>
    <lineage>
        <taxon>Eukaryota</taxon>
        <taxon>Fungi</taxon>
        <taxon>Dikarya</taxon>
        <taxon>Ascomycota</taxon>
        <taxon>Pezizomycotina</taxon>
        <taxon>Sordariomycetes</taxon>
        <taxon>Xylariomycetidae</taxon>
        <taxon>Xylariales</taxon>
        <taxon>Xylariaceae</taxon>
        <taxon>Xylaria</taxon>
    </lineage>
</organism>
<name>A0A9W8N6K6_9PEZI</name>
<protein>
    <submittedName>
        <fullName evidence="2">Uncharacterized protein</fullName>
    </submittedName>
</protein>
<evidence type="ECO:0000313" key="3">
    <source>
        <dbReference type="Proteomes" id="UP001148614"/>
    </source>
</evidence>
<dbReference type="Proteomes" id="UP001148614">
    <property type="component" value="Unassembled WGS sequence"/>
</dbReference>
<reference evidence="2" key="1">
    <citation type="submission" date="2022-07" db="EMBL/GenBank/DDBJ databases">
        <title>Genome Sequence of Xylaria arbuscula.</title>
        <authorList>
            <person name="Buettner E."/>
        </authorList>
    </citation>
    <scope>NUCLEOTIDE SEQUENCE</scope>
    <source>
        <strain evidence="2">VT107</strain>
    </source>
</reference>
<comment type="caution">
    <text evidence="2">The sequence shown here is derived from an EMBL/GenBank/DDBJ whole genome shotgun (WGS) entry which is preliminary data.</text>
</comment>
<dbReference type="OrthoDB" id="4851849at2759"/>
<keyword evidence="3" id="KW-1185">Reference proteome</keyword>
<evidence type="ECO:0000313" key="2">
    <source>
        <dbReference type="EMBL" id="KAJ3559662.1"/>
    </source>
</evidence>
<evidence type="ECO:0000256" key="1">
    <source>
        <dbReference type="SAM" id="MobiDB-lite"/>
    </source>
</evidence>
<dbReference type="AlphaFoldDB" id="A0A9W8N6K6"/>
<gene>
    <name evidence="2" type="ORF">NPX13_g9502</name>
</gene>
<accession>A0A9W8N6K6</accession>
<sequence>MTSQSNQHRPTPVSTTLSTSQLQPTHQEPFHDTLIELSAALAILQKAKPQLKDPGYPRYTRSPIRQLGCSPRFDIAAESGVDLSEILLAFALVFSKSRKGGHVVASVIREQPLKEDASRSLVTVYLTTNNGYWPENYEEYRKKWENSLNDYQAQLSYSGDMWESLIDFCNLRMAEYVENAKDPLLGIREKSQKRELGQDHKKVLDKLKKWDDVETFLSKVQHLLAHRPGHNHRELLLNARNILLKFSEKQDSFDTLHGCPSQSAGRLIYKCIDNLAKIRRAYLIIARVQRTLTSRGARLKIEFLGSTYAQKVGEVIDELVSRHKDTRLERYAAEAKSLVKPQETTSPHCEIQMLQHFSTADRNGVWNMIGCSKRPCYVCAGLLEASDFTFHESHGKAYYQYFLSAEKWLHDEPGMIQAIQEMRDEAVRRVKGYTAGNQNHKNVAPDSPVLQAQHLKNLRRLEISPQPDANVISILTKQKSHRTPSKNR</sequence>
<dbReference type="EMBL" id="JANPWZ010002355">
    <property type="protein sequence ID" value="KAJ3559662.1"/>
    <property type="molecule type" value="Genomic_DNA"/>
</dbReference>
<proteinExistence type="predicted"/>
<feature type="region of interest" description="Disordered" evidence="1">
    <location>
        <begin position="1"/>
        <end position="25"/>
    </location>
</feature>
<dbReference type="VEuPathDB" id="FungiDB:F4678DRAFT_478186"/>
<dbReference type="InterPro" id="IPR027796">
    <property type="entry name" value="OTT_1508_deam-like"/>
</dbReference>
<dbReference type="Pfam" id="PF14441">
    <property type="entry name" value="OTT_1508_deam"/>
    <property type="match status" value="1"/>
</dbReference>
<feature type="compositionally biased region" description="Low complexity" evidence="1">
    <location>
        <begin position="10"/>
        <end position="25"/>
    </location>
</feature>